<proteinExistence type="inferred from homology"/>
<dbReference type="Gene3D" id="3.40.50.720">
    <property type="entry name" value="NAD(P)-binding Rossmann-like Domain"/>
    <property type="match status" value="1"/>
</dbReference>
<dbReference type="SUPFAM" id="SSF51735">
    <property type="entry name" value="NAD(P)-binding Rossmann-fold domains"/>
    <property type="match status" value="1"/>
</dbReference>
<organism evidence="3 4">
    <name type="scientific">Nocardia aurea</name>
    <dbReference type="NCBI Taxonomy" id="2144174"/>
    <lineage>
        <taxon>Bacteria</taxon>
        <taxon>Bacillati</taxon>
        <taxon>Actinomycetota</taxon>
        <taxon>Actinomycetes</taxon>
        <taxon>Mycobacteriales</taxon>
        <taxon>Nocardiaceae</taxon>
        <taxon>Nocardia</taxon>
    </lineage>
</organism>
<comment type="similarity">
    <text evidence="1">Belongs to the short-chain dehydrogenases/reductases (SDR) family.</text>
</comment>
<dbReference type="EMBL" id="JBFAKC010000020">
    <property type="protein sequence ID" value="MEV0712276.1"/>
    <property type="molecule type" value="Genomic_DNA"/>
</dbReference>
<dbReference type="InterPro" id="IPR036291">
    <property type="entry name" value="NAD(P)-bd_dom_sf"/>
</dbReference>
<evidence type="ECO:0000313" key="4">
    <source>
        <dbReference type="Proteomes" id="UP001551695"/>
    </source>
</evidence>
<dbReference type="Pfam" id="PF00106">
    <property type="entry name" value="adh_short"/>
    <property type="match status" value="1"/>
</dbReference>
<sequence>MSKTIAIFGFGPGLGLGTACRFGREGFRVAVIGRDADRARAHVATLEREGIGADAFTADLSVETELGRAVEEVTARFGQIDVALHGAAADMSIRSASTLIVDAEALRAPLELKLYSPIWMTRALAPAMIERGEGALLFSSGLSENHLQPYLANVGVILAAQRQYVRQLDAELRGTGVYAGLLNIGALIQGSLAQVAVDAHPELIPPGLEITRIGNDELGDHYWRLYTERDNVELDVGFTN</sequence>
<dbReference type="GO" id="GO:0016491">
    <property type="term" value="F:oxidoreductase activity"/>
    <property type="evidence" value="ECO:0007669"/>
    <property type="project" value="UniProtKB-KW"/>
</dbReference>
<reference evidence="3 4" key="1">
    <citation type="submission" date="2024-06" db="EMBL/GenBank/DDBJ databases">
        <title>The Natural Products Discovery Center: Release of the First 8490 Sequenced Strains for Exploring Actinobacteria Biosynthetic Diversity.</title>
        <authorList>
            <person name="Kalkreuter E."/>
            <person name="Kautsar S.A."/>
            <person name="Yang D."/>
            <person name="Bader C.D."/>
            <person name="Teijaro C.N."/>
            <person name="Fluegel L."/>
            <person name="Davis C.M."/>
            <person name="Simpson J.R."/>
            <person name="Lauterbach L."/>
            <person name="Steele A.D."/>
            <person name="Gui C."/>
            <person name="Meng S."/>
            <person name="Li G."/>
            <person name="Viehrig K."/>
            <person name="Ye F."/>
            <person name="Su P."/>
            <person name="Kiefer A.F."/>
            <person name="Nichols A."/>
            <person name="Cepeda A.J."/>
            <person name="Yan W."/>
            <person name="Fan B."/>
            <person name="Jiang Y."/>
            <person name="Adhikari A."/>
            <person name="Zheng C.-J."/>
            <person name="Schuster L."/>
            <person name="Cowan T.M."/>
            <person name="Smanski M.J."/>
            <person name="Chevrette M.G."/>
            <person name="De Carvalho L.P.S."/>
            <person name="Shen B."/>
        </authorList>
    </citation>
    <scope>NUCLEOTIDE SEQUENCE [LARGE SCALE GENOMIC DNA]</scope>
    <source>
        <strain evidence="3 4">NPDC050403</strain>
    </source>
</reference>
<name>A0ABV3G4D7_9NOCA</name>
<dbReference type="CDD" id="cd05233">
    <property type="entry name" value="SDR_c"/>
    <property type="match status" value="1"/>
</dbReference>
<dbReference type="PANTHER" id="PTHR43669">
    <property type="entry name" value="5-KETO-D-GLUCONATE 5-REDUCTASE"/>
    <property type="match status" value="1"/>
</dbReference>
<dbReference type="PANTHER" id="PTHR43669:SF3">
    <property type="entry name" value="ALCOHOL DEHYDROGENASE, PUTATIVE (AFU_ORTHOLOGUE AFUA_3G03445)-RELATED"/>
    <property type="match status" value="1"/>
</dbReference>
<dbReference type="Proteomes" id="UP001551695">
    <property type="component" value="Unassembled WGS sequence"/>
</dbReference>
<dbReference type="RefSeq" id="WP_357789217.1">
    <property type="nucleotide sequence ID" value="NZ_JBFAKC010000020.1"/>
</dbReference>
<keyword evidence="4" id="KW-1185">Reference proteome</keyword>
<evidence type="ECO:0000256" key="1">
    <source>
        <dbReference type="ARBA" id="ARBA00006484"/>
    </source>
</evidence>
<dbReference type="EC" id="1.-.-.-" evidence="3"/>
<gene>
    <name evidence="3" type="ORF">AB0I48_32430</name>
</gene>
<protein>
    <submittedName>
        <fullName evidence="3">SDR family oxidoreductase</fullName>
        <ecNumber evidence="3">1.-.-.-</ecNumber>
    </submittedName>
</protein>
<keyword evidence="2 3" id="KW-0560">Oxidoreductase</keyword>
<evidence type="ECO:0000313" key="3">
    <source>
        <dbReference type="EMBL" id="MEV0712276.1"/>
    </source>
</evidence>
<comment type="caution">
    <text evidence="3">The sequence shown here is derived from an EMBL/GenBank/DDBJ whole genome shotgun (WGS) entry which is preliminary data.</text>
</comment>
<dbReference type="InterPro" id="IPR002347">
    <property type="entry name" value="SDR_fam"/>
</dbReference>
<evidence type="ECO:0000256" key="2">
    <source>
        <dbReference type="ARBA" id="ARBA00023002"/>
    </source>
</evidence>
<accession>A0ABV3G4D7</accession>
<dbReference type="PROSITE" id="PS51257">
    <property type="entry name" value="PROKAR_LIPOPROTEIN"/>
    <property type="match status" value="1"/>
</dbReference>